<keyword evidence="3" id="KW-0813">Transport</keyword>
<dbReference type="InterPro" id="IPR051906">
    <property type="entry name" value="TolC-like"/>
</dbReference>
<reference evidence="10 11" key="1">
    <citation type="submission" date="2017-09" db="EMBL/GenBank/DDBJ databases">
        <title>Arcobacter canalis sp. nov., a new species isolated from a water canal contaminated with urban sewage.</title>
        <authorList>
            <person name="Perez-Cataluna A."/>
            <person name="Salas-Masso N."/>
            <person name="Figueras M.J."/>
        </authorList>
    </citation>
    <scope>NUCLEOTIDE SEQUENCE [LARGE SCALE GENOMIC DNA]</scope>
    <source>
        <strain evidence="10 11">F98-3</strain>
    </source>
</reference>
<dbReference type="RefSeq" id="WP_099341274.1">
    <property type="nucleotide sequence ID" value="NZ_CP032098.1"/>
</dbReference>
<evidence type="ECO:0000256" key="4">
    <source>
        <dbReference type="ARBA" id="ARBA00022452"/>
    </source>
</evidence>
<dbReference type="Pfam" id="PF02321">
    <property type="entry name" value="OEP"/>
    <property type="match status" value="2"/>
</dbReference>
<keyword evidence="6" id="KW-0472">Membrane</keyword>
<dbReference type="AlphaFoldDB" id="A0A2G1DLT1"/>
<dbReference type="KEGG" id="amol:AMOL_1250"/>
<evidence type="ECO:0000256" key="3">
    <source>
        <dbReference type="ARBA" id="ARBA00022448"/>
    </source>
</evidence>
<dbReference type="EMBL" id="CP032098">
    <property type="protein sequence ID" value="AXX92231.1"/>
    <property type="molecule type" value="Genomic_DNA"/>
</dbReference>
<dbReference type="Proteomes" id="UP000221222">
    <property type="component" value="Unassembled WGS sequence"/>
</dbReference>
<proteinExistence type="inferred from homology"/>
<dbReference type="GO" id="GO:0015562">
    <property type="term" value="F:efflux transmembrane transporter activity"/>
    <property type="evidence" value="ECO:0007669"/>
    <property type="project" value="InterPro"/>
</dbReference>
<dbReference type="PANTHER" id="PTHR30026">
    <property type="entry name" value="OUTER MEMBRANE PROTEIN TOLC"/>
    <property type="match status" value="1"/>
</dbReference>
<evidence type="ECO:0000313" key="9">
    <source>
        <dbReference type="EMBL" id="AXX92231.1"/>
    </source>
</evidence>
<evidence type="ECO:0000313" key="10">
    <source>
        <dbReference type="EMBL" id="PHO19458.1"/>
    </source>
</evidence>
<keyword evidence="11" id="KW-1185">Reference proteome</keyword>
<evidence type="ECO:0000256" key="1">
    <source>
        <dbReference type="ARBA" id="ARBA00004442"/>
    </source>
</evidence>
<keyword evidence="5" id="KW-0812">Transmembrane</keyword>
<dbReference type="PANTHER" id="PTHR30026:SF20">
    <property type="entry name" value="OUTER MEMBRANE PROTEIN TOLC"/>
    <property type="match status" value="1"/>
</dbReference>
<evidence type="ECO:0000256" key="7">
    <source>
        <dbReference type="ARBA" id="ARBA00023237"/>
    </source>
</evidence>
<reference evidence="9 12" key="2">
    <citation type="submission" date="2018-08" db="EMBL/GenBank/DDBJ databases">
        <title>Complete genome of the Arcobacter molluscorum type strain LMG 25693.</title>
        <authorList>
            <person name="Miller W.G."/>
            <person name="Yee E."/>
            <person name="Bono J.L."/>
        </authorList>
    </citation>
    <scope>NUCLEOTIDE SEQUENCE [LARGE SCALE GENOMIC DNA]</scope>
    <source>
        <strain evidence="9 12">CECT 7696</strain>
    </source>
</reference>
<organism evidence="10 11">
    <name type="scientific">Malaciobacter molluscorum LMG 25693</name>
    <dbReference type="NCBI Taxonomy" id="870501"/>
    <lineage>
        <taxon>Bacteria</taxon>
        <taxon>Pseudomonadati</taxon>
        <taxon>Campylobacterota</taxon>
        <taxon>Epsilonproteobacteria</taxon>
        <taxon>Campylobacterales</taxon>
        <taxon>Arcobacteraceae</taxon>
        <taxon>Malaciobacter</taxon>
    </lineage>
</organism>
<feature type="coiled-coil region" evidence="8">
    <location>
        <begin position="98"/>
        <end position="154"/>
    </location>
</feature>
<dbReference type="GO" id="GO:0009279">
    <property type="term" value="C:cell outer membrane"/>
    <property type="evidence" value="ECO:0007669"/>
    <property type="project" value="UniProtKB-SubCell"/>
</dbReference>
<evidence type="ECO:0000256" key="6">
    <source>
        <dbReference type="ARBA" id="ARBA00023136"/>
    </source>
</evidence>
<dbReference type="SUPFAM" id="SSF56954">
    <property type="entry name" value="Outer membrane efflux proteins (OEP)"/>
    <property type="match status" value="1"/>
</dbReference>
<protein>
    <submittedName>
        <fullName evidence="9">RND family efflux system, outer membrane channel protein, TolC family</fullName>
    </submittedName>
    <submittedName>
        <fullName evidence="10">Transporter</fullName>
    </submittedName>
</protein>
<evidence type="ECO:0000313" key="11">
    <source>
        <dbReference type="Proteomes" id="UP000221222"/>
    </source>
</evidence>
<evidence type="ECO:0000256" key="5">
    <source>
        <dbReference type="ARBA" id="ARBA00022692"/>
    </source>
</evidence>
<keyword evidence="4" id="KW-1134">Transmembrane beta strand</keyword>
<evidence type="ECO:0000256" key="2">
    <source>
        <dbReference type="ARBA" id="ARBA00007613"/>
    </source>
</evidence>
<dbReference type="InterPro" id="IPR003423">
    <property type="entry name" value="OMP_efflux"/>
</dbReference>
<dbReference type="GO" id="GO:1990281">
    <property type="term" value="C:efflux pump complex"/>
    <property type="evidence" value="ECO:0007669"/>
    <property type="project" value="TreeGrafter"/>
</dbReference>
<name>A0A2G1DLT1_9BACT</name>
<evidence type="ECO:0000256" key="8">
    <source>
        <dbReference type="SAM" id="Coils"/>
    </source>
</evidence>
<accession>A0A2G1DLT1</accession>
<dbReference type="EMBL" id="NXFY01000001">
    <property type="protein sequence ID" value="PHO19458.1"/>
    <property type="molecule type" value="Genomic_DNA"/>
</dbReference>
<sequence>MKKLFFIFFIPIFLMGENLNELIDLSIKNKLVDSYKKDVESLKDEYTSVKRGYLPSFDVNASYSKANHETQSRPNKDTTVSASVDFIVYDGGKRESTFDNYKMNIKSSKKTLESVKNQIALDVTKYYYTYLTLLAKKDAKIKEIKQLNAEHKRLSKFLDVGSTTEDEVQKIVSRVERSTVDLHEIELDLQTVIHNLEYITGKKVDIQSGSEVKMFEDNINEQRDDIEALKYSMKAKLENVGIAKSDYFPTISLNNTYSHYDMDFDNRTFSQPYDDQNVFSVNLKWNIFSFGKTKNDYESKYKRYLSAKSNYEYERNKADVDLELAKKSYGIAILKIKSAKAGLVAANSAYKVIKSKYQNGLIDNVAFLEALSEKYDAISVLKEAEYDLQVKRANVIYNSGKDIKDYIK</sequence>
<keyword evidence="8" id="KW-0175">Coiled coil</keyword>
<dbReference type="Gene3D" id="1.20.1600.10">
    <property type="entry name" value="Outer membrane efflux proteins (OEP)"/>
    <property type="match status" value="1"/>
</dbReference>
<comment type="similarity">
    <text evidence="2">Belongs to the outer membrane factor (OMF) (TC 1.B.17) family.</text>
</comment>
<dbReference type="Proteomes" id="UP000262712">
    <property type="component" value="Chromosome"/>
</dbReference>
<keyword evidence="7" id="KW-0998">Cell outer membrane</keyword>
<gene>
    <name evidence="9" type="ORF">AMOL_1250</name>
    <name evidence="10" type="ORF">CPU12_01375</name>
</gene>
<evidence type="ECO:0000313" key="12">
    <source>
        <dbReference type="Proteomes" id="UP000262712"/>
    </source>
</evidence>
<comment type="subcellular location">
    <subcellularLocation>
        <location evidence="1">Cell outer membrane</location>
    </subcellularLocation>
</comment>
<dbReference type="GO" id="GO:0015288">
    <property type="term" value="F:porin activity"/>
    <property type="evidence" value="ECO:0007669"/>
    <property type="project" value="TreeGrafter"/>
</dbReference>